<dbReference type="PANTHER" id="PTHR32234:SF0">
    <property type="entry name" value="THIOL:DISULFIDE INTERCHANGE PROTEIN DSBD"/>
    <property type="match status" value="1"/>
</dbReference>
<dbReference type="KEGG" id="muc:MuYL_4637"/>
<dbReference type="Gene3D" id="3.40.30.10">
    <property type="entry name" value="Glutaredoxin"/>
    <property type="match status" value="1"/>
</dbReference>
<dbReference type="PANTHER" id="PTHR32234">
    <property type="entry name" value="THIOL:DISULFIDE INTERCHANGE PROTEIN DSBD"/>
    <property type="match status" value="1"/>
</dbReference>
<reference evidence="2 3" key="1">
    <citation type="submission" date="2017-08" db="EMBL/GenBank/DDBJ databases">
        <title>Complete genome sequence of Mucilaginibacter sp. strain BJC16-A31.</title>
        <authorList>
            <consortium name="Henan University of Science and Technology"/>
            <person name="You X."/>
        </authorList>
    </citation>
    <scope>NUCLEOTIDE SEQUENCE [LARGE SCALE GENOMIC DNA]</scope>
    <source>
        <strain evidence="2 3">BJC16-A31</strain>
    </source>
</reference>
<accession>A0A223P3A2</accession>
<dbReference type="GO" id="GO:0045454">
    <property type="term" value="P:cell redox homeostasis"/>
    <property type="evidence" value="ECO:0007669"/>
    <property type="project" value="TreeGrafter"/>
</dbReference>
<keyword evidence="3" id="KW-1185">Reference proteome</keyword>
<keyword evidence="1" id="KW-0732">Signal</keyword>
<dbReference type="InterPro" id="IPR036249">
    <property type="entry name" value="Thioredoxin-like_sf"/>
</dbReference>
<dbReference type="SUPFAM" id="SSF52833">
    <property type="entry name" value="Thioredoxin-like"/>
    <property type="match status" value="1"/>
</dbReference>
<protein>
    <submittedName>
        <fullName evidence="2">Thioredoxin family protein</fullName>
    </submittedName>
</protein>
<sequence>MKKLVLIASFIIIGYGVKAQTAAAPVKLTDTAKLYHPNADARADIANAVKKAAAEHKNVLLQIGGNWCIWCIRFNDLVIHDADLNKYVRDNYVIVHVNYSKENMNEKLLADLGYPQRFGFPVFIVLDDKGNRLHTQNSSYLEEGKGHGKDKVMGFFHDWAPSAMDPKNYVSTK</sequence>
<evidence type="ECO:0000313" key="3">
    <source>
        <dbReference type="Proteomes" id="UP000215002"/>
    </source>
</evidence>
<dbReference type="Proteomes" id="UP000215002">
    <property type="component" value="Chromosome"/>
</dbReference>
<dbReference type="GO" id="GO:0015035">
    <property type="term" value="F:protein-disulfide reductase activity"/>
    <property type="evidence" value="ECO:0007669"/>
    <property type="project" value="TreeGrafter"/>
</dbReference>
<feature type="chain" id="PRO_5012804584" evidence="1">
    <location>
        <begin position="20"/>
        <end position="173"/>
    </location>
</feature>
<evidence type="ECO:0000313" key="2">
    <source>
        <dbReference type="EMBL" id="ASU36520.1"/>
    </source>
</evidence>
<dbReference type="AlphaFoldDB" id="A0A223P3A2"/>
<dbReference type="EMBL" id="CP022743">
    <property type="protein sequence ID" value="ASU36520.1"/>
    <property type="molecule type" value="Genomic_DNA"/>
</dbReference>
<dbReference type="RefSeq" id="WP_094572529.1">
    <property type="nucleotide sequence ID" value="NZ_CP022743.1"/>
</dbReference>
<evidence type="ECO:0000256" key="1">
    <source>
        <dbReference type="SAM" id="SignalP"/>
    </source>
</evidence>
<organism evidence="2 3">
    <name type="scientific">Mucilaginibacter xinganensis</name>
    <dbReference type="NCBI Taxonomy" id="1234841"/>
    <lineage>
        <taxon>Bacteria</taxon>
        <taxon>Pseudomonadati</taxon>
        <taxon>Bacteroidota</taxon>
        <taxon>Sphingobacteriia</taxon>
        <taxon>Sphingobacteriales</taxon>
        <taxon>Sphingobacteriaceae</taxon>
        <taxon>Mucilaginibacter</taxon>
    </lineage>
</organism>
<name>A0A223P3A2_9SPHI</name>
<dbReference type="Pfam" id="PF13899">
    <property type="entry name" value="Thioredoxin_7"/>
    <property type="match status" value="1"/>
</dbReference>
<gene>
    <name evidence="2" type="ORF">MuYL_4637</name>
</gene>
<dbReference type="OrthoDB" id="195735at2"/>
<feature type="signal peptide" evidence="1">
    <location>
        <begin position="1"/>
        <end position="19"/>
    </location>
</feature>
<proteinExistence type="predicted"/>